<evidence type="ECO:0000256" key="1">
    <source>
        <dbReference type="ARBA" id="ARBA00004141"/>
    </source>
</evidence>
<dbReference type="Pfam" id="PF25145">
    <property type="entry name" value="NfeD1b_N"/>
    <property type="match status" value="1"/>
</dbReference>
<keyword evidence="10" id="KW-0645">Protease</keyword>
<keyword evidence="11" id="KW-1185">Reference proteome</keyword>
<dbReference type="Gene3D" id="2.40.50.140">
    <property type="entry name" value="Nucleic acid-binding proteins"/>
    <property type="match status" value="1"/>
</dbReference>
<dbReference type="Gene3D" id="3.90.226.10">
    <property type="entry name" value="2-enoyl-CoA Hydratase, Chain A, domain 1"/>
    <property type="match status" value="1"/>
</dbReference>
<dbReference type="RefSeq" id="WP_267926644.1">
    <property type="nucleotide sequence ID" value="NZ_AP024233.1"/>
</dbReference>
<evidence type="ECO:0000256" key="3">
    <source>
        <dbReference type="ARBA" id="ARBA00022989"/>
    </source>
</evidence>
<feature type="compositionally biased region" description="Basic and acidic residues" evidence="5">
    <location>
        <begin position="168"/>
        <end position="184"/>
    </location>
</feature>
<feature type="domain" description="NfeD1b N-terminal" evidence="9">
    <location>
        <begin position="62"/>
        <end position="160"/>
    </location>
</feature>
<feature type="domain" description="NfeD integral membrane" evidence="8">
    <location>
        <begin position="292"/>
        <end position="407"/>
    </location>
</feature>
<evidence type="ECO:0000259" key="9">
    <source>
        <dbReference type="Pfam" id="PF25145"/>
    </source>
</evidence>
<feature type="transmembrane region" description="Helical" evidence="6">
    <location>
        <begin position="361"/>
        <end position="380"/>
    </location>
</feature>
<sequence length="482" mass="52086">MKHRPPMMRHYFTTAQLLIIFSAARLKHALRAVFFPALLTMALFAQYPVTSGWSAESEPTAFVLEVKGAIGPGVSDFVGRGLEKAASARARLFILQLDTPGGLDLAMREIIKNILASPVPVVTYVAPAGARAASAGTYILYASHVAAMAPATNLGAATPVRIITLPGMEKERGPRDDTEGEKNQKTQGTTLDQKIVNDAEAYITSLAERHGRNREWAARAVREAVSISAEEALRLGVIDLMAESVADLLAQLNGREVVLESGRQLLDTGNLRLVHVEKDWRTRLLMVIGDPNIAYILMLLGIYGLIFELANPGYILPGVVGGSALLLALYAFQVLPVNYAGFALVLLGLSFMVGEALTPSFGVLGIGGLTAFVFGSVILMDEKGQQISLLLIGGTALVSFGCILWLMGKLLTMRSRRVTTGEERMLDAVGVVMDDFTENGRVWVLGESWQARSTTPMKKGEKVRILAQEGLQLSVEPLKEVE</sequence>
<evidence type="ECO:0000256" key="6">
    <source>
        <dbReference type="SAM" id="Phobius"/>
    </source>
</evidence>
<evidence type="ECO:0000259" key="7">
    <source>
        <dbReference type="Pfam" id="PF01957"/>
    </source>
</evidence>
<keyword evidence="2 6" id="KW-0812">Transmembrane</keyword>
<dbReference type="InterPro" id="IPR002810">
    <property type="entry name" value="NfeD-like_C"/>
</dbReference>
<dbReference type="FunFam" id="3.90.226.10:FF:000089">
    <property type="entry name" value="Membrane-bound serine protease"/>
    <property type="match status" value="1"/>
</dbReference>
<dbReference type="GO" id="GO:0016020">
    <property type="term" value="C:membrane"/>
    <property type="evidence" value="ECO:0007669"/>
    <property type="project" value="UniProtKB-SubCell"/>
</dbReference>
<evidence type="ECO:0000313" key="10">
    <source>
        <dbReference type="EMBL" id="BCO09906.1"/>
    </source>
</evidence>
<evidence type="ECO:0000256" key="5">
    <source>
        <dbReference type="SAM" id="MobiDB-lite"/>
    </source>
</evidence>
<evidence type="ECO:0000256" key="4">
    <source>
        <dbReference type="ARBA" id="ARBA00023136"/>
    </source>
</evidence>
<comment type="subcellular location">
    <subcellularLocation>
        <location evidence="1">Membrane</location>
        <topology evidence="1">Multi-pass membrane protein</topology>
    </subcellularLocation>
</comment>
<dbReference type="GO" id="GO:0006508">
    <property type="term" value="P:proteolysis"/>
    <property type="evidence" value="ECO:0007669"/>
    <property type="project" value="UniProtKB-KW"/>
</dbReference>
<dbReference type="Pfam" id="PF24961">
    <property type="entry name" value="NfeD_membrane"/>
    <property type="match status" value="1"/>
</dbReference>
<name>A0A915UAE8_9BACT</name>
<keyword evidence="4 6" id="KW-0472">Membrane</keyword>
<dbReference type="InterPro" id="IPR052165">
    <property type="entry name" value="Membrane_assoc_protease"/>
</dbReference>
<dbReference type="Pfam" id="PF01957">
    <property type="entry name" value="NfeD"/>
    <property type="match status" value="1"/>
</dbReference>
<dbReference type="InterPro" id="IPR056738">
    <property type="entry name" value="NfeD1b_N"/>
</dbReference>
<protein>
    <submittedName>
        <fullName evidence="10">Serine protease</fullName>
    </submittedName>
</protein>
<dbReference type="KEGG" id="ddu:GF1_22820"/>
<dbReference type="SUPFAM" id="SSF141322">
    <property type="entry name" value="NfeD domain-like"/>
    <property type="match status" value="1"/>
</dbReference>
<evidence type="ECO:0000313" key="11">
    <source>
        <dbReference type="Proteomes" id="UP001063350"/>
    </source>
</evidence>
<keyword evidence="3 6" id="KW-1133">Transmembrane helix</keyword>
<accession>A0A915UAE8</accession>
<proteinExistence type="predicted"/>
<dbReference type="PANTHER" id="PTHR33507">
    <property type="entry name" value="INNER MEMBRANE PROTEIN YBBJ"/>
    <property type="match status" value="1"/>
</dbReference>
<gene>
    <name evidence="10" type="ORF">GF1_22820</name>
</gene>
<dbReference type="CDD" id="cd07020">
    <property type="entry name" value="Clp_protease_NfeD_1"/>
    <property type="match status" value="1"/>
</dbReference>
<reference evidence="10" key="1">
    <citation type="submission" date="2020-12" db="EMBL/GenBank/DDBJ databases">
        <title>Desulfobium dissulfuricans gen. nov., sp. nov., a novel mesophilic, sulfate-reducing bacterium isolated from a deep-sea hydrothermal vent.</title>
        <authorList>
            <person name="Hashimoto Y."/>
            <person name="Tame A."/>
            <person name="Sawayama S."/>
            <person name="Miyazaki J."/>
            <person name="Takai K."/>
            <person name="Nakagawa S."/>
        </authorList>
    </citation>
    <scope>NUCLEOTIDE SEQUENCE</scope>
    <source>
        <strain evidence="10">GF1</strain>
    </source>
</reference>
<feature type="domain" description="NfeD-like C-terminal" evidence="7">
    <location>
        <begin position="423"/>
        <end position="477"/>
    </location>
</feature>
<dbReference type="InterPro" id="IPR012340">
    <property type="entry name" value="NA-bd_OB-fold"/>
</dbReference>
<evidence type="ECO:0000256" key="2">
    <source>
        <dbReference type="ARBA" id="ARBA00022692"/>
    </source>
</evidence>
<feature type="transmembrane region" description="Helical" evidence="6">
    <location>
        <begin position="386"/>
        <end position="407"/>
    </location>
</feature>
<keyword evidence="10" id="KW-0378">Hydrolase</keyword>
<feature type="region of interest" description="Disordered" evidence="5">
    <location>
        <begin position="167"/>
        <end position="189"/>
    </location>
</feature>
<feature type="transmembrane region" description="Helical" evidence="6">
    <location>
        <begin position="337"/>
        <end position="354"/>
    </location>
</feature>
<dbReference type="SUPFAM" id="SSF52096">
    <property type="entry name" value="ClpP/crotonase"/>
    <property type="match status" value="1"/>
</dbReference>
<evidence type="ECO:0000259" key="8">
    <source>
        <dbReference type="Pfam" id="PF24961"/>
    </source>
</evidence>
<dbReference type="GO" id="GO:0008233">
    <property type="term" value="F:peptidase activity"/>
    <property type="evidence" value="ECO:0007669"/>
    <property type="project" value="UniProtKB-KW"/>
</dbReference>
<dbReference type="PANTHER" id="PTHR33507:SF4">
    <property type="entry name" value="NODULATION COMPETITIVENESS PROTEIN NFED"/>
    <property type="match status" value="1"/>
</dbReference>
<dbReference type="InterPro" id="IPR056739">
    <property type="entry name" value="NfeD_membrane"/>
</dbReference>
<dbReference type="Proteomes" id="UP001063350">
    <property type="component" value="Chromosome"/>
</dbReference>
<dbReference type="EMBL" id="AP024233">
    <property type="protein sequence ID" value="BCO09906.1"/>
    <property type="molecule type" value="Genomic_DNA"/>
</dbReference>
<dbReference type="InterPro" id="IPR029045">
    <property type="entry name" value="ClpP/crotonase-like_dom_sf"/>
</dbReference>
<dbReference type="AlphaFoldDB" id="A0A915UAE8"/>
<organism evidence="10 11">
    <name type="scientific">Desulfolithobacter dissulfuricans</name>
    <dbReference type="NCBI Taxonomy" id="2795293"/>
    <lineage>
        <taxon>Bacteria</taxon>
        <taxon>Pseudomonadati</taxon>
        <taxon>Thermodesulfobacteriota</taxon>
        <taxon>Desulfobulbia</taxon>
        <taxon>Desulfobulbales</taxon>
        <taxon>Desulfobulbaceae</taxon>
        <taxon>Desulfolithobacter</taxon>
    </lineage>
</organism>
<feature type="transmembrane region" description="Helical" evidence="6">
    <location>
        <begin position="313"/>
        <end position="331"/>
    </location>
</feature>
<feature type="transmembrane region" description="Helical" evidence="6">
    <location>
        <begin position="284"/>
        <end position="306"/>
    </location>
</feature>